<evidence type="ECO:0008006" key="4">
    <source>
        <dbReference type="Google" id="ProtNLM"/>
    </source>
</evidence>
<dbReference type="Proteomes" id="UP000265566">
    <property type="component" value="Chromosome 4"/>
</dbReference>
<evidence type="ECO:0000313" key="3">
    <source>
        <dbReference type="Proteomes" id="UP000265566"/>
    </source>
</evidence>
<gene>
    <name evidence="2" type="ORF">MtrunA17_Chr4g0012571</name>
</gene>
<dbReference type="EMBL" id="PSQE01000004">
    <property type="protein sequence ID" value="RHN59369.1"/>
    <property type="molecule type" value="Genomic_DNA"/>
</dbReference>
<evidence type="ECO:0000256" key="1">
    <source>
        <dbReference type="SAM" id="Phobius"/>
    </source>
</evidence>
<sequence>MDACNDHIVLDLEEPEDVKDVSLSVCRIRKRRLRVAMRVNQRKLKLVNCLSRQKYYNQARLPTTLKDQDFIPSIPCHAIFVFLDTILIGVLQLQYQNKKESPFDDHKVHMQTFLTSICIYCSLIGIKIYTKTRGCHQEQILSFALLLFGILSSASLLSILLPRQLFWVVLFVWGSIPVILARHSIKILVCRIIEVMVVKITTMVLIFNTKDSASGSNKATYPNPANLVEAKVAKN</sequence>
<feature type="transmembrane region" description="Helical" evidence="1">
    <location>
        <begin position="141"/>
        <end position="159"/>
    </location>
</feature>
<feature type="transmembrane region" description="Helical" evidence="1">
    <location>
        <begin position="188"/>
        <end position="207"/>
    </location>
</feature>
<name>A0A396I1A8_MEDTR</name>
<feature type="transmembrane region" description="Helical" evidence="1">
    <location>
        <begin position="165"/>
        <end position="181"/>
    </location>
</feature>
<accession>A0A396I1A8</accession>
<feature type="transmembrane region" description="Helical" evidence="1">
    <location>
        <begin position="70"/>
        <end position="91"/>
    </location>
</feature>
<dbReference type="InterPro" id="IPR053258">
    <property type="entry name" value="Ca-permeable_cation_channel"/>
</dbReference>
<protein>
    <recommendedName>
        <fullName evidence="4">Transmembrane protein</fullName>
    </recommendedName>
</protein>
<organism evidence="2 3">
    <name type="scientific">Medicago truncatula</name>
    <name type="common">Barrel medic</name>
    <name type="synonym">Medicago tribuloides</name>
    <dbReference type="NCBI Taxonomy" id="3880"/>
    <lineage>
        <taxon>Eukaryota</taxon>
        <taxon>Viridiplantae</taxon>
        <taxon>Streptophyta</taxon>
        <taxon>Embryophyta</taxon>
        <taxon>Tracheophyta</taxon>
        <taxon>Spermatophyta</taxon>
        <taxon>Magnoliopsida</taxon>
        <taxon>eudicotyledons</taxon>
        <taxon>Gunneridae</taxon>
        <taxon>Pentapetalae</taxon>
        <taxon>rosids</taxon>
        <taxon>fabids</taxon>
        <taxon>Fabales</taxon>
        <taxon>Fabaceae</taxon>
        <taxon>Papilionoideae</taxon>
        <taxon>50 kb inversion clade</taxon>
        <taxon>NPAAA clade</taxon>
        <taxon>Hologalegina</taxon>
        <taxon>IRL clade</taxon>
        <taxon>Trifolieae</taxon>
        <taxon>Medicago</taxon>
    </lineage>
</organism>
<dbReference type="AlphaFoldDB" id="A0A396I1A8"/>
<reference evidence="3" key="1">
    <citation type="journal article" date="2018" name="Nat. Plants">
        <title>Whole-genome landscape of Medicago truncatula symbiotic genes.</title>
        <authorList>
            <person name="Pecrix Y."/>
            <person name="Staton S.E."/>
            <person name="Sallet E."/>
            <person name="Lelandais-Briere C."/>
            <person name="Moreau S."/>
            <person name="Carrere S."/>
            <person name="Blein T."/>
            <person name="Jardinaud M.F."/>
            <person name="Latrasse D."/>
            <person name="Zouine M."/>
            <person name="Zahm M."/>
            <person name="Kreplak J."/>
            <person name="Mayjonade B."/>
            <person name="Satge C."/>
            <person name="Perez M."/>
            <person name="Cauet S."/>
            <person name="Marande W."/>
            <person name="Chantry-Darmon C."/>
            <person name="Lopez-Roques C."/>
            <person name="Bouchez O."/>
            <person name="Berard A."/>
            <person name="Debelle F."/>
            <person name="Munos S."/>
            <person name="Bendahmane A."/>
            <person name="Berges H."/>
            <person name="Niebel A."/>
            <person name="Buitink J."/>
            <person name="Frugier F."/>
            <person name="Benhamed M."/>
            <person name="Crespi M."/>
            <person name="Gouzy J."/>
            <person name="Gamas P."/>
        </authorList>
    </citation>
    <scope>NUCLEOTIDE SEQUENCE [LARGE SCALE GENOMIC DNA]</scope>
    <source>
        <strain evidence="3">cv. Jemalong A17</strain>
    </source>
</reference>
<keyword evidence="1" id="KW-1133">Transmembrane helix</keyword>
<keyword evidence="1" id="KW-0812">Transmembrane</keyword>
<evidence type="ECO:0000313" key="2">
    <source>
        <dbReference type="EMBL" id="RHN59369.1"/>
    </source>
</evidence>
<feature type="transmembrane region" description="Helical" evidence="1">
    <location>
        <begin position="111"/>
        <end position="129"/>
    </location>
</feature>
<keyword evidence="1" id="KW-0472">Membrane</keyword>
<dbReference type="PANTHER" id="PTHR34115">
    <property type="entry name" value="PROTEIN, PUTATIVE-RELATED"/>
    <property type="match status" value="1"/>
</dbReference>
<dbReference type="PANTHER" id="PTHR34115:SF6">
    <property type="entry name" value="PROTEIN, PUTATIVE-RELATED"/>
    <property type="match status" value="1"/>
</dbReference>
<comment type="caution">
    <text evidence="2">The sequence shown here is derived from an EMBL/GenBank/DDBJ whole genome shotgun (WGS) entry which is preliminary data.</text>
</comment>
<dbReference type="Gramene" id="rna21395">
    <property type="protein sequence ID" value="RHN59369.1"/>
    <property type="gene ID" value="gene21395"/>
</dbReference>
<proteinExistence type="predicted"/>